<evidence type="ECO:0000256" key="12">
    <source>
        <dbReference type="PIRSR" id="PIRSR038084-3"/>
    </source>
</evidence>
<dbReference type="GO" id="GO:0042393">
    <property type="term" value="F:histone binding"/>
    <property type="evidence" value="ECO:0007669"/>
    <property type="project" value="InterPro"/>
</dbReference>
<comment type="subunit">
    <text evidence="9">Component of the HAT-B complex composed of at least HAT1 and HAT2. The HAT-B complex binds to histone H4 tail.</text>
</comment>
<feature type="domain" description="Histone acetyl transferase HAT1 N-terminal" evidence="14">
    <location>
        <begin position="8"/>
        <end position="165"/>
    </location>
</feature>
<dbReference type="GO" id="GO:0005737">
    <property type="term" value="C:cytoplasm"/>
    <property type="evidence" value="ECO:0007669"/>
    <property type="project" value="UniProtKB-SubCell"/>
</dbReference>
<dbReference type="Gene3D" id="3.40.630.30">
    <property type="match status" value="1"/>
</dbReference>
<organism evidence="15 16">
    <name type="scientific">Pseudogymnoascus verrucosus</name>
    <dbReference type="NCBI Taxonomy" id="342668"/>
    <lineage>
        <taxon>Eukaryota</taxon>
        <taxon>Fungi</taxon>
        <taxon>Dikarya</taxon>
        <taxon>Ascomycota</taxon>
        <taxon>Pezizomycotina</taxon>
        <taxon>Leotiomycetes</taxon>
        <taxon>Thelebolales</taxon>
        <taxon>Thelebolaceae</taxon>
        <taxon>Pseudogymnoascus</taxon>
    </lineage>
</organism>
<dbReference type="InterPro" id="IPR017380">
    <property type="entry name" value="Hist_AcTrfase_B-typ_cat-su"/>
</dbReference>
<keyword evidence="16" id="KW-1185">Reference proteome</keyword>
<comment type="function">
    <text evidence="9">Catalytic component of the histone acetylase B (HAT-B) complex. Has intrinsic substrate specificity that modifies lysine in recognition sequence GXGKXG. Involved in DNA double-strand break repair.</text>
</comment>
<dbReference type="GO" id="GO:0005634">
    <property type="term" value="C:nucleus"/>
    <property type="evidence" value="ECO:0007669"/>
    <property type="project" value="UniProtKB-SubCell"/>
</dbReference>
<dbReference type="GO" id="GO:0000781">
    <property type="term" value="C:chromosome, telomeric region"/>
    <property type="evidence" value="ECO:0007669"/>
    <property type="project" value="GOC"/>
</dbReference>
<evidence type="ECO:0000256" key="3">
    <source>
        <dbReference type="ARBA" id="ARBA00013184"/>
    </source>
</evidence>
<feature type="site" description="Interaction with histone H4 N-terminus" evidence="12">
    <location>
        <position position="180"/>
    </location>
</feature>
<keyword evidence="5 9" id="KW-0808">Transferase</keyword>
<protein>
    <recommendedName>
        <fullName evidence="4 9">Histone acetyltransferase type B catalytic subunit</fullName>
        <ecNumber evidence="3 9">2.3.1.48</ecNumber>
    </recommendedName>
</protein>
<dbReference type="GO" id="GO:0004402">
    <property type="term" value="F:histone acetyltransferase activity"/>
    <property type="evidence" value="ECO:0007669"/>
    <property type="project" value="UniProtKB-UniRule"/>
</dbReference>
<dbReference type="GO" id="GO:0031509">
    <property type="term" value="P:subtelomeric heterochromatin formation"/>
    <property type="evidence" value="ECO:0007669"/>
    <property type="project" value="InterPro"/>
</dbReference>
<sequence>MASSPDDWSTQSNDALHISLVRPENGASKTINTFHPKFTYPIFGEEESIFGYQNLKIHLRYNASDMRPGVLITYSKRFKAVGDVEPTDLKELLSDFLPENAFQKSPAFDAAINDPNLKDFTPPGKLLKSHEEGDAAYEIWYGNSADPAIQQLLRRLQILVALFIEGGTAIDDAEWGSGRWTVFLLYKKGPATGDASPYTFMGYCTVYNYYPIIPKLPLAAPGTQRKAISLPANSDTAIPFPDQSLSDLPIRSRLSQFIILPPFQGGGHGARLYSTVFAHYQSDPQTVEITIEDPNEAFDDLRDLNDLIYLRSLPEFQALKINTAAEVRSKGRVPSDEILEQAPLNELRKKVKIAPRQFQRLVEMQLLSSIPPSIRKSGQLEHLPPNTLATKMKQREYRLWGLLVKQRLYKHNKDSLIQLEHGERIDKLGEVAGSVEEDYARLLGKLDGGEDEVKDELLGVPEAIESRATTPGKRAAEGDELDLSVRQSKKVKVEDAEEE</sequence>
<dbReference type="AlphaFoldDB" id="A0A1B8GJS7"/>
<evidence type="ECO:0000256" key="10">
    <source>
        <dbReference type="PIRSR" id="PIRSR038084-1"/>
    </source>
</evidence>
<dbReference type="OrthoDB" id="10253098at2759"/>
<keyword evidence="6 9" id="KW-0539">Nucleus</keyword>
<dbReference type="Gene3D" id="1.10.10.390">
    <property type="match status" value="1"/>
</dbReference>
<evidence type="ECO:0000256" key="11">
    <source>
        <dbReference type="PIRSR" id="PIRSR038084-2"/>
    </source>
</evidence>
<dbReference type="InterPro" id="IPR037113">
    <property type="entry name" value="Hat1_N_sf"/>
</dbReference>
<evidence type="ECO:0000256" key="2">
    <source>
        <dbReference type="ARBA" id="ARBA00010543"/>
    </source>
</evidence>
<evidence type="ECO:0000256" key="5">
    <source>
        <dbReference type="ARBA" id="ARBA00022679"/>
    </source>
</evidence>
<dbReference type="Proteomes" id="UP000091956">
    <property type="component" value="Unassembled WGS sequence"/>
</dbReference>
<evidence type="ECO:0000256" key="13">
    <source>
        <dbReference type="SAM" id="MobiDB-lite"/>
    </source>
</evidence>
<feature type="active site" description="Proton donor/acceptor" evidence="10">
    <location>
        <position position="292"/>
    </location>
</feature>
<evidence type="ECO:0000256" key="4">
    <source>
        <dbReference type="ARBA" id="ARBA00021268"/>
    </source>
</evidence>
<evidence type="ECO:0000313" key="15">
    <source>
        <dbReference type="EMBL" id="OBT96054.1"/>
    </source>
</evidence>
<keyword evidence="9" id="KW-0963">Cytoplasm</keyword>
<dbReference type="GeneID" id="28840174"/>
<comment type="catalytic activity">
    <reaction evidence="8 9">
        <text>L-lysyl-[protein] + acetyl-CoA = N(6)-acetyl-L-lysyl-[protein] + CoA + H(+)</text>
        <dbReference type="Rhea" id="RHEA:45948"/>
        <dbReference type="Rhea" id="RHEA-COMP:9752"/>
        <dbReference type="Rhea" id="RHEA-COMP:10731"/>
        <dbReference type="ChEBI" id="CHEBI:15378"/>
        <dbReference type="ChEBI" id="CHEBI:29969"/>
        <dbReference type="ChEBI" id="CHEBI:57287"/>
        <dbReference type="ChEBI" id="CHEBI:57288"/>
        <dbReference type="ChEBI" id="CHEBI:61930"/>
        <dbReference type="EC" id="2.3.1.48"/>
    </reaction>
</comment>
<dbReference type="InterPro" id="IPR016181">
    <property type="entry name" value="Acyl_CoA_acyltransferase"/>
</dbReference>
<dbReference type="Pfam" id="PF10394">
    <property type="entry name" value="Hat1_N"/>
    <property type="match status" value="1"/>
</dbReference>
<evidence type="ECO:0000256" key="9">
    <source>
        <dbReference type="PIRNR" id="PIRNR038084"/>
    </source>
</evidence>
<reference evidence="15 16" key="1">
    <citation type="submission" date="2016-03" db="EMBL/GenBank/DDBJ databases">
        <title>Comparative genomics of Pseudogymnoascus destructans, the fungus causing white-nose syndrome of bats.</title>
        <authorList>
            <person name="Palmer J.M."/>
            <person name="Drees K.P."/>
            <person name="Foster J.T."/>
            <person name="Lindner D.L."/>
        </authorList>
    </citation>
    <scope>NUCLEOTIDE SEQUENCE [LARGE SCALE GENOMIC DNA]</scope>
    <source>
        <strain evidence="15 16">UAMH 10579</strain>
    </source>
</reference>
<dbReference type="SUPFAM" id="SSF55729">
    <property type="entry name" value="Acyl-CoA N-acyltransferases (Nat)"/>
    <property type="match status" value="1"/>
</dbReference>
<dbReference type="InterPro" id="IPR019467">
    <property type="entry name" value="Hat1_N"/>
</dbReference>
<dbReference type="EMBL" id="KV460231">
    <property type="protein sequence ID" value="OBT96054.1"/>
    <property type="molecule type" value="Genomic_DNA"/>
</dbReference>
<accession>A0A1B8GJS7</accession>
<dbReference type="Pfam" id="PF21184">
    <property type="entry name" value="HAT1_C_fung"/>
    <property type="match status" value="1"/>
</dbReference>
<feature type="region of interest" description="Interaction with histone H4 N-terminus" evidence="11">
    <location>
        <begin position="45"/>
        <end position="47"/>
    </location>
</feature>
<proteinExistence type="inferred from homology"/>
<reference evidence="16" key="2">
    <citation type="journal article" date="2018" name="Nat. Commun.">
        <title>Extreme sensitivity to ultraviolet light in the fungal pathogen causing white-nose syndrome of bats.</title>
        <authorList>
            <person name="Palmer J.M."/>
            <person name="Drees K.P."/>
            <person name="Foster J.T."/>
            <person name="Lindner D.L."/>
        </authorList>
    </citation>
    <scope>NUCLEOTIDE SEQUENCE [LARGE SCALE GENOMIC DNA]</scope>
    <source>
        <strain evidence="16">UAMH 10579</strain>
    </source>
</reference>
<comment type="similarity">
    <text evidence="2 9">Belongs to the HAT1 family.</text>
</comment>
<evidence type="ECO:0000259" key="14">
    <source>
        <dbReference type="Pfam" id="PF10394"/>
    </source>
</evidence>
<name>A0A1B8GJS7_9PEZI</name>
<feature type="binding site" evidence="11">
    <location>
        <begin position="257"/>
        <end position="259"/>
    </location>
    <ligand>
        <name>acetyl-CoA</name>
        <dbReference type="ChEBI" id="CHEBI:57288"/>
    </ligand>
</feature>
<evidence type="ECO:0000313" key="16">
    <source>
        <dbReference type="Proteomes" id="UP000091956"/>
    </source>
</evidence>
<evidence type="ECO:0000256" key="7">
    <source>
        <dbReference type="ARBA" id="ARBA00023315"/>
    </source>
</evidence>
<dbReference type="EC" id="2.3.1.48" evidence="3 9"/>
<dbReference type="Gene3D" id="3.90.360.10">
    <property type="entry name" value="Histone acetyl transferase 1 (HAT1), N-terminal domain"/>
    <property type="match status" value="1"/>
</dbReference>
<feature type="binding site" evidence="11">
    <location>
        <position position="295"/>
    </location>
    <ligand>
        <name>acetyl-CoA</name>
        <dbReference type="ChEBI" id="CHEBI:57288"/>
    </ligand>
</feature>
<dbReference type="RefSeq" id="XP_018129787.1">
    <property type="nucleotide sequence ID" value="XM_018276227.2"/>
</dbReference>
<feature type="region of interest" description="Interaction with histone H4 N-terminus" evidence="11">
    <location>
        <begin position="207"/>
        <end position="209"/>
    </location>
</feature>
<evidence type="ECO:0000256" key="6">
    <source>
        <dbReference type="ARBA" id="ARBA00023242"/>
    </source>
</evidence>
<gene>
    <name evidence="15" type="primary">HAT1</name>
    <name evidence="15" type="ORF">VE01_06788</name>
</gene>
<dbReference type="InterPro" id="IPR013523">
    <property type="entry name" value="Hist_AcTrfase_HAT1_C"/>
</dbReference>
<keyword evidence="7 9" id="KW-0012">Acyltransferase</keyword>
<evidence type="ECO:0000256" key="8">
    <source>
        <dbReference type="ARBA" id="ARBA00048017"/>
    </source>
</evidence>
<feature type="region of interest" description="Disordered" evidence="13">
    <location>
        <begin position="459"/>
        <end position="481"/>
    </location>
</feature>
<dbReference type="PANTHER" id="PTHR12046">
    <property type="entry name" value="HISTONE ACETYLTRANSFERASE TYPE B CATALYTIC SUBUNIT"/>
    <property type="match status" value="1"/>
</dbReference>
<evidence type="ECO:0000256" key="1">
    <source>
        <dbReference type="ARBA" id="ARBA00004123"/>
    </source>
</evidence>
<comment type="subcellular location">
    <subcellularLocation>
        <location evidence="9">Cytoplasm</location>
    </subcellularLocation>
    <subcellularLocation>
        <location evidence="1 9">Nucleus</location>
    </subcellularLocation>
</comment>
<dbReference type="STRING" id="342668.A0A1B8GJS7"/>
<dbReference type="PIRSF" id="PIRSF038084">
    <property type="entry name" value="HAT-B_cat"/>
    <property type="match status" value="1"/>
</dbReference>